<organism evidence="2 3">
    <name type="scientific">Artemisia annua</name>
    <name type="common">Sweet wormwood</name>
    <dbReference type="NCBI Taxonomy" id="35608"/>
    <lineage>
        <taxon>Eukaryota</taxon>
        <taxon>Viridiplantae</taxon>
        <taxon>Streptophyta</taxon>
        <taxon>Embryophyta</taxon>
        <taxon>Tracheophyta</taxon>
        <taxon>Spermatophyta</taxon>
        <taxon>Magnoliopsida</taxon>
        <taxon>eudicotyledons</taxon>
        <taxon>Gunneridae</taxon>
        <taxon>Pentapetalae</taxon>
        <taxon>asterids</taxon>
        <taxon>campanulids</taxon>
        <taxon>Asterales</taxon>
        <taxon>Asteraceae</taxon>
        <taxon>Asteroideae</taxon>
        <taxon>Anthemideae</taxon>
        <taxon>Artemisiinae</taxon>
        <taxon>Artemisia</taxon>
    </lineage>
</organism>
<dbReference type="EMBL" id="PKPP01013404">
    <property type="protein sequence ID" value="PWA40978.1"/>
    <property type="molecule type" value="Genomic_DNA"/>
</dbReference>
<dbReference type="STRING" id="35608.A0A2U1KW43"/>
<evidence type="ECO:0000259" key="1">
    <source>
        <dbReference type="Pfam" id="PF24758"/>
    </source>
</evidence>
<dbReference type="PANTHER" id="PTHR31639">
    <property type="entry name" value="F-BOX PROTEIN-LIKE"/>
    <property type="match status" value="1"/>
</dbReference>
<dbReference type="Gene3D" id="3.80.10.10">
    <property type="entry name" value="Ribonuclease Inhibitor"/>
    <property type="match status" value="1"/>
</dbReference>
<dbReference type="SUPFAM" id="SSF52047">
    <property type="entry name" value="RNI-like"/>
    <property type="match status" value="1"/>
</dbReference>
<comment type="caution">
    <text evidence="2">The sequence shown here is derived from an EMBL/GenBank/DDBJ whole genome shotgun (WGS) entry which is preliminary data.</text>
</comment>
<name>A0A2U1KW43_ARTAN</name>
<protein>
    <submittedName>
        <fullName evidence="2">F-box domain, FBD domain, Leucine-rich repeat domain, L domain-like protein</fullName>
    </submittedName>
</protein>
<dbReference type="InterPro" id="IPR032675">
    <property type="entry name" value="LRR_dom_sf"/>
</dbReference>
<dbReference type="Proteomes" id="UP000245207">
    <property type="component" value="Unassembled WGS sequence"/>
</dbReference>
<keyword evidence="3" id="KW-1185">Reference proteome</keyword>
<dbReference type="PANTHER" id="PTHR31639:SF312">
    <property type="entry name" value="CYCLIN-LIKE F-BOX"/>
    <property type="match status" value="1"/>
</dbReference>
<proteinExistence type="predicted"/>
<dbReference type="Pfam" id="PF24758">
    <property type="entry name" value="LRR_At5g56370"/>
    <property type="match status" value="1"/>
</dbReference>
<dbReference type="AlphaFoldDB" id="A0A2U1KW43"/>
<accession>A0A2U1KW43</accession>
<dbReference type="OrthoDB" id="1722980at2759"/>
<evidence type="ECO:0000313" key="3">
    <source>
        <dbReference type="Proteomes" id="UP000245207"/>
    </source>
</evidence>
<gene>
    <name evidence="2" type="ORF">CTI12_AA445320</name>
</gene>
<evidence type="ECO:0000313" key="2">
    <source>
        <dbReference type="EMBL" id="PWA40978.1"/>
    </source>
</evidence>
<reference evidence="2 3" key="1">
    <citation type="journal article" date="2018" name="Mol. Plant">
        <title>The genome of Artemisia annua provides insight into the evolution of Asteraceae family and artemisinin biosynthesis.</title>
        <authorList>
            <person name="Shen Q."/>
            <person name="Zhang L."/>
            <person name="Liao Z."/>
            <person name="Wang S."/>
            <person name="Yan T."/>
            <person name="Shi P."/>
            <person name="Liu M."/>
            <person name="Fu X."/>
            <person name="Pan Q."/>
            <person name="Wang Y."/>
            <person name="Lv Z."/>
            <person name="Lu X."/>
            <person name="Zhang F."/>
            <person name="Jiang W."/>
            <person name="Ma Y."/>
            <person name="Chen M."/>
            <person name="Hao X."/>
            <person name="Li L."/>
            <person name="Tang Y."/>
            <person name="Lv G."/>
            <person name="Zhou Y."/>
            <person name="Sun X."/>
            <person name="Brodelius P.E."/>
            <person name="Rose J.K.C."/>
            <person name="Tang K."/>
        </authorList>
    </citation>
    <scope>NUCLEOTIDE SEQUENCE [LARGE SCALE GENOMIC DNA]</scope>
    <source>
        <strain evidence="3">cv. Huhao1</strain>
        <tissue evidence="2">Leaf</tissue>
    </source>
</reference>
<dbReference type="InterPro" id="IPR055411">
    <property type="entry name" value="LRR_FXL15/At3g58940/PEG3-like"/>
</dbReference>
<feature type="domain" description="F-box/LRR-repeat protein 15/At3g58940/PEG3-like LRR" evidence="1">
    <location>
        <begin position="7"/>
        <end position="103"/>
    </location>
</feature>
<sequence>MDAEEINKWIVYLTENGLKQLTIKNRGERPLRLTSHIFSYLELTQLELQNCELPPGTDFRGFPNLLGLNLEWVDIETLKCGEFLTRCPNLERLDYFSWNYNINETAIAKLVNLKKLLWQLGTFKNTKMITNSKIFVVMGFLTKLSQLSLAFFNCQLLEDARRSVPRSFPCLKKLNLFGIDFSSETMVSFAVELICACPNLLSLNIKTAIQDAFPPGSSEVDYSRMGQLQLRNVGLYSIRGSKNEECMIKSLLACSPLLKKIVITADSPEVFGDDHGDSDFATKLLKLHRASPIAEIDLVRQR</sequence>